<dbReference type="Proteomes" id="UP000515202">
    <property type="component" value="Unplaced"/>
</dbReference>
<comment type="function">
    <text evidence="8">Centrosomal protein required for establishing a robust mitotic centrosome architecture that can endure the forces that converge on the centrosomes during spindle formation. Required for stabilizing the expanded pericentriolar material around the centriole.</text>
</comment>
<dbReference type="GeneID" id="105299552"/>
<keyword evidence="7" id="KW-0966">Cell projection</keyword>
<dbReference type="PANTHER" id="PTHR16299">
    <property type="entry name" value="CENTROSOMAL PROTEIN KIZUNA"/>
    <property type="match status" value="1"/>
</dbReference>
<feature type="compositionally biased region" description="Low complexity" evidence="10">
    <location>
        <begin position="362"/>
        <end position="372"/>
    </location>
</feature>
<accession>A0A6P6D0C6</accession>
<evidence type="ECO:0000256" key="2">
    <source>
        <dbReference type="ARBA" id="ARBA00004300"/>
    </source>
</evidence>
<feature type="region of interest" description="Disordered" evidence="10">
    <location>
        <begin position="409"/>
        <end position="441"/>
    </location>
</feature>
<name>A0A6P6D0C6_PTEVA</name>
<protein>
    <recommendedName>
        <fullName evidence="4">Centrosomal protein kizuna</fullName>
    </recommendedName>
    <alternativeName>
        <fullName evidence="9">Polo-like kinase 1 substrate 1</fullName>
    </alternativeName>
</protein>
<organism evidence="11 12">
    <name type="scientific">Pteropus vampyrus</name>
    <name type="common">Large flying fox</name>
    <dbReference type="NCBI Taxonomy" id="132908"/>
    <lineage>
        <taxon>Eukaryota</taxon>
        <taxon>Metazoa</taxon>
        <taxon>Chordata</taxon>
        <taxon>Craniata</taxon>
        <taxon>Vertebrata</taxon>
        <taxon>Euteleostomi</taxon>
        <taxon>Mammalia</taxon>
        <taxon>Eutheria</taxon>
        <taxon>Laurasiatheria</taxon>
        <taxon>Chiroptera</taxon>
        <taxon>Yinpterochiroptera</taxon>
        <taxon>Pteropodoidea</taxon>
        <taxon>Pteropodidae</taxon>
        <taxon>Pteropodinae</taxon>
        <taxon>Pteropus</taxon>
    </lineage>
</organism>
<evidence type="ECO:0000256" key="8">
    <source>
        <dbReference type="ARBA" id="ARBA00024919"/>
    </source>
</evidence>
<dbReference type="GO" id="GO:0005813">
    <property type="term" value="C:centrosome"/>
    <property type="evidence" value="ECO:0007669"/>
    <property type="project" value="UniProtKB-SubCell"/>
</dbReference>
<evidence type="ECO:0000256" key="9">
    <source>
        <dbReference type="ARBA" id="ARBA00031153"/>
    </source>
</evidence>
<evidence type="ECO:0000256" key="3">
    <source>
        <dbReference type="ARBA" id="ARBA00010767"/>
    </source>
</evidence>
<evidence type="ECO:0000256" key="7">
    <source>
        <dbReference type="ARBA" id="ARBA00023273"/>
    </source>
</evidence>
<dbReference type="AlphaFoldDB" id="A0A6P6D0C6"/>
<feature type="compositionally biased region" description="Basic and acidic residues" evidence="10">
    <location>
        <begin position="409"/>
        <end position="419"/>
    </location>
</feature>
<sequence>MRRASALSAPLASPDYYERLGRLQHGLRDSEKKRLDLEKKLYEYNQSDMCRVKLKYVKLKKYLKEICESEKKAHARNQEYLKQFEHVQAHVGHFTTNGEKLKERKIEYETRMKKMQLLSKDSLGVEGELKDEDRRKVAVQAGINSGTAVSRGVYQPATIFMGRQMSSFSSIGDFSTEQKSPQLIKNFSIPDPHSHQQTAQSSNVTDSYVVQTSSDTQCLNKSDKIDGKTSLLTGEKTPVTAGTLSEEEQTHCLEIGSNRHHGKSNLSEGKKSPELHSLLRERLSPEDRTTDLKCDSSSRSEGSEGEILTQEHIEVKEERARPPVSPISVSEYCASENHLSHGDSKSQKPFRKMQKEQEEESLSSSSDLTVSVSEDDLILKSPEPQPNLGDKMEGEDGIEALKLIHSEQERDALSTEKHNCISQTLSSPDSKKESSNNSPTRVLYNHSDIQKEDLEDCGAAVLHQLPRLAPGSGGKEKQVRSEQAPASGLMRAQLGQCVVTLKEHDNSTKEEIAKLSEVFPLRNMDQKATALLKRTLTDECEDRSAIHSNESSCSLPSILNDNSGIKEAKPALWLNSVLTREQEVSSGCRDESKEESMAAKIPITETKAYQLLKQSTLQYNSSETEDGFQKADASALQLSGLNIGSGTFKTKATNKITSEASFSSSEGSPLSRYENKKKLTTNLKSKGKRNNGYYIFILCFDQRNCCLQQKLHSARSRPKPYGRSGSFHVCTVREASCCVRSPTALRPPRCEEAQANHVEWTCGGELRNPANSKSFHSALNLLSTRAFLKTLRATEDLFIALGFSRHEEFLKGISLKKKTILEVTMKTSDIECCKNPTGYIELGPWKSQVKVYLFLPKETTLQELGQNLEKKAKEWIAISIFCVLSGEEPLIKNRRSISSLLGKFEILEEPLSPIELSSPALE</sequence>
<gene>
    <name evidence="12" type="primary">KIZ</name>
</gene>
<dbReference type="PANTHER" id="PTHR16299:SF2">
    <property type="entry name" value="CENTROSOMAL PROTEIN KIZUNA"/>
    <property type="match status" value="1"/>
</dbReference>
<feature type="compositionally biased region" description="Polar residues" evidence="10">
    <location>
        <begin position="195"/>
        <end position="208"/>
    </location>
</feature>
<dbReference type="GO" id="GO:0007051">
    <property type="term" value="P:spindle organization"/>
    <property type="evidence" value="ECO:0007669"/>
    <property type="project" value="InterPro"/>
</dbReference>
<feature type="region of interest" description="Disordered" evidence="10">
    <location>
        <begin position="254"/>
        <end position="273"/>
    </location>
</feature>
<evidence type="ECO:0000256" key="10">
    <source>
        <dbReference type="SAM" id="MobiDB-lite"/>
    </source>
</evidence>
<evidence type="ECO:0000256" key="4">
    <source>
        <dbReference type="ARBA" id="ARBA00013872"/>
    </source>
</evidence>
<feature type="region of interest" description="Disordered" evidence="10">
    <location>
        <begin position="185"/>
        <end position="208"/>
    </location>
</feature>
<keyword evidence="6" id="KW-0206">Cytoskeleton</keyword>
<reference evidence="12" key="1">
    <citation type="submission" date="2025-08" db="UniProtKB">
        <authorList>
            <consortium name="RefSeq"/>
        </authorList>
    </citation>
    <scope>IDENTIFICATION</scope>
    <source>
        <tissue evidence="12">Kidney</tissue>
    </source>
</reference>
<evidence type="ECO:0000256" key="1">
    <source>
        <dbReference type="ARBA" id="ARBA00004120"/>
    </source>
</evidence>
<proteinExistence type="inferred from homology"/>
<dbReference type="OrthoDB" id="8015657at2759"/>
<keyword evidence="5" id="KW-0963">Cytoplasm</keyword>
<feature type="compositionally biased region" description="Basic and acidic residues" evidence="10">
    <location>
        <begin position="309"/>
        <end position="321"/>
    </location>
</feature>
<evidence type="ECO:0000313" key="12">
    <source>
        <dbReference type="RefSeq" id="XP_023392590.1"/>
    </source>
</evidence>
<evidence type="ECO:0000256" key="5">
    <source>
        <dbReference type="ARBA" id="ARBA00022490"/>
    </source>
</evidence>
<dbReference type="KEGG" id="pvp:105299552"/>
<feature type="region of interest" description="Disordered" evidence="10">
    <location>
        <begin position="336"/>
        <end position="393"/>
    </location>
</feature>
<comment type="similarity">
    <text evidence="3">Belongs to the kizuna family.</text>
</comment>
<evidence type="ECO:0000256" key="6">
    <source>
        <dbReference type="ARBA" id="ARBA00023212"/>
    </source>
</evidence>
<evidence type="ECO:0000313" key="11">
    <source>
        <dbReference type="Proteomes" id="UP000515202"/>
    </source>
</evidence>
<feature type="region of interest" description="Disordered" evidence="10">
    <location>
        <begin position="280"/>
        <end position="324"/>
    </location>
</feature>
<dbReference type="RefSeq" id="XP_023392590.1">
    <property type="nucleotide sequence ID" value="XM_023536822.1"/>
</dbReference>
<dbReference type="CTD" id="55857"/>
<feature type="region of interest" description="Disordered" evidence="10">
    <location>
        <begin position="467"/>
        <end position="487"/>
    </location>
</feature>
<keyword evidence="11" id="KW-1185">Reference proteome</keyword>
<dbReference type="InterPro" id="IPR026742">
    <property type="entry name" value="Centrosomal_kizuma"/>
</dbReference>
<comment type="subcellular location">
    <subcellularLocation>
        <location evidence="1">Cytoplasm</location>
        <location evidence="1">Cytoskeleton</location>
        <location evidence="1">Cilium basal body</location>
    </subcellularLocation>
    <subcellularLocation>
        <location evidence="2">Cytoplasm</location>
        <location evidence="2">Cytoskeleton</location>
        <location evidence="2">Microtubule organizing center</location>
        <location evidence="2">Centrosome</location>
    </subcellularLocation>
</comment>
<feature type="compositionally biased region" description="Basic and acidic residues" evidence="10">
    <location>
        <begin position="280"/>
        <end position="302"/>
    </location>
</feature>